<dbReference type="InterPro" id="IPR036890">
    <property type="entry name" value="HATPase_C_sf"/>
</dbReference>
<dbReference type="SMART" id="SM00304">
    <property type="entry name" value="HAMP"/>
    <property type="match status" value="1"/>
</dbReference>
<dbReference type="CDD" id="cd00130">
    <property type="entry name" value="PAS"/>
    <property type="match status" value="1"/>
</dbReference>
<evidence type="ECO:0000256" key="3">
    <source>
        <dbReference type="ARBA" id="ARBA00012438"/>
    </source>
</evidence>
<dbReference type="GO" id="GO:0005524">
    <property type="term" value="F:ATP binding"/>
    <property type="evidence" value="ECO:0007669"/>
    <property type="project" value="UniProtKB-KW"/>
</dbReference>
<dbReference type="CDD" id="cd06225">
    <property type="entry name" value="HAMP"/>
    <property type="match status" value="1"/>
</dbReference>
<evidence type="ECO:0000259" key="15">
    <source>
        <dbReference type="PROSITE" id="PS50109"/>
    </source>
</evidence>
<dbReference type="PANTHER" id="PTHR43065">
    <property type="entry name" value="SENSOR HISTIDINE KINASE"/>
    <property type="match status" value="1"/>
</dbReference>
<keyword evidence="4" id="KW-1003">Cell membrane</keyword>
<evidence type="ECO:0000256" key="2">
    <source>
        <dbReference type="ARBA" id="ARBA00004651"/>
    </source>
</evidence>
<comment type="catalytic activity">
    <reaction evidence="1">
        <text>ATP + protein L-histidine = ADP + protein N-phospho-L-histidine.</text>
        <dbReference type="EC" id="2.7.13.3"/>
    </reaction>
</comment>
<evidence type="ECO:0000256" key="5">
    <source>
        <dbReference type="ARBA" id="ARBA00022553"/>
    </source>
</evidence>
<feature type="region of interest" description="Disordered" evidence="13">
    <location>
        <begin position="738"/>
        <end position="762"/>
    </location>
</feature>
<evidence type="ECO:0000256" key="13">
    <source>
        <dbReference type="SAM" id="MobiDB-lite"/>
    </source>
</evidence>
<dbReference type="InterPro" id="IPR013656">
    <property type="entry name" value="PAS_4"/>
</dbReference>
<keyword evidence="10" id="KW-0902">Two-component regulatory system</keyword>
<dbReference type="InterPro" id="IPR035965">
    <property type="entry name" value="PAS-like_dom_sf"/>
</dbReference>
<feature type="domain" description="PAS" evidence="16">
    <location>
        <begin position="396"/>
        <end position="441"/>
    </location>
</feature>
<protein>
    <recommendedName>
        <fullName evidence="3">histidine kinase</fullName>
        <ecNumber evidence="3">2.7.13.3</ecNumber>
    </recommendedName>
</protein>
<feature type="domain" description="PAC" evidence="17">
    <location>
        <begin position="468"/>
        <end position="520"/>
    </location>
</feature>
<evidence type="ECO:0000259" key="16">
    <source>
        <dbReference type="PROSITE" id="PS50112"/>
    </source>
</evidence>
<dbReference type="PROSITE" id="PS50112">
    <property type="entry name" value="PAS"/>
    <property type="match status" value="1"/>
</dbReference>
<dbReference type="InterPro" id="IPR003594">
    <property type="entry name" value="HATPase_dom"/>
</dbReference>
<dbReference type="SUPFAM" id="SSF55785">
    <property type="entry name" value="PYP-like sensor domain (PAS domain)"/>
    <property type="match status" value="1"/>
</dbReference>
<evidence type="ECO:0000259" key="17">
    <source>
        <dbReference type="PROSITE" id="PS50113"/>
    </source>
</evidence>
<evidence type="ECO:0000256" key="8">
    <source>
        <dbReference type="ARBA" id="ARBA00022777"/>
    </source>
</evidence>
<feature type="coiled-coil region" evidence="12">
    <location>
        <begin position="372"/>
        <end position="406"/>
    </location>
</feature>
<evidence type="ECO:0000256" key="14">
    <source>
        <dbReference type="SAM" id="Phobius"/>
    </source>
</evidence>
<dbReference type="Gene3D" id="3.30.450.20">
    <property type="entry name" value="PAS domain"/>
    <property type="match status" value="1"/>
</dbReference>
<dbReference type="STRING" id="1462996.AWM70_18575"/>
<dbReference type="InterPro" id="IPR003660">
    <property type="entry name" value="HAMP_dom"/>
</dbReference>
<evidence type="ECO:0000256" key="1">
    <source>
        <dbReference type="ARBA" id="ARBA00000085"/>
    </source>
</evidence>
<keyword evidence="5" id="KW-0597">Phosphoprotein</keyword>
<dbReference type="Gene3D" id="3.30.565.10">
    <property type="entry name" value="Histidine kinase-like ATPase, C-terminal domain"/>
    <property type="match status" value="1"/>
</dbReference>
<dbReference type="Gene3D" id="6.10.340.10">
    <property type="match status" value="1"/>
</dbReference>
<dbReference type="Gene3D" id="1.10.287.130">
    <property type="match status" value="1"/>
</dbReference>
<feature type="transmembrane region" description="Helical" evidence="14">
    <location>
        <begin position="309"/>
        <end position="329"/>
    </location>
</feature>
<evidence type="ECO:0000256" key="9">
    <source>
        <dbReference type="ARBA" id="ARBA00022840"/>
    </source>
</evidence>
<dbReference type="Pfam" id="PF00672">
    <property type="entry name" value="HAMP"/>
    <property type="match status" value="1"/>
</dbReference>
<dbReference type="EMBL" id="CP014167">
    <property type="protein sequence ID" value="ANS76329.1"/>
    <property type="molecule type" value="Genomic_DNA"/>
</dbReference>
<dbReference type="Pfam" id="PF02518">
    <property type="entry name" value="HATPase_c"/>
    <property type="match status" value="1"/>
</dbReference>
<comment type="subcellular location">
    <subcellularLocation>
        <location evidence="2">Cell membrane</location>
        <topology evidence="2">Multi-pass membrane protein</topology>
    </subcellularLocation>
</comment>
<dbReference type="SUPFAM" id="SSF47384">
    <property type="entry name" value="Homodimeric domain of signal transducing histidine kinase"/>
    <property type="match status" value="1"/>
</dbReference>
<dbReference type="AlphaFoldDB" id="A0A1B1N4H9"/>
<evidence type="ECO:0000313" key="20">
    <source>
        <dbReference type="Proteomes" id="UP000092573"/>
    </source>
</evidence>
<evidence type="ECO:0000256" key="6">
    <source>
        <dbReference type="ARBA" id="ARBA00022679"/>
    </source>
</evidence>
<evidence type="ECO:0000256" key="10">
    <source>
        <dbReference type="ARBA" id="ARBA00023012"/>
    </source>
</evidence>
<gene>
    <name evidence="19" type="ORF">AWM70_18575</name>
</gene>
<keyword evidence="12" id="KW-0175">Coiled coil</keyword>
<name>A0A1B1N4H9_9BACL</name>
<evidence type="ECO:0000259" key="18">
    <source>
        <dbReference type="PROSITE" id="PS50885"/>
    </source>
</evidence>
<dbReference type="GO" id="GO:0000155">
    <property type="term" value="F:phosphorelay sensor kinase activity"/>
    <property type="evidence" value="ECO:0007669"/>
    <property type="project" value="InterPro"/>
</dbReference>
<dbReference type="PROSITE" id="PS50113">
    <property type="entry name" value="PAC"/>
    <property type="match status" value="1"/>
</dbReference>
<proteinExistence type="predicted"/>
<dbReference type="InterPro" id="IPR003661">
    <property type="entry name" value="HisK_dim/P_dom"/>
</dbReference>
<dbReference type="PANTHER" id="PTHR43065:SF34">
    <property type="entry name" value="SPORULATION KINASE A"/>
    <property type="match status" value="1"/>
</dbReference>
<dbReference type="Pfam" id="PF00512">
    <property type="entry name" value="HisKA"/>
    <property type="match status" value="1"/>
</dbReference>
<evidence type="ECO:0000256" key="11">
    <source>
        <dbReference type="ARBA" id="ARBA00023136"/>
    </source>
</evidence>
<sequence>MILLFVFSLVTILVINMILIYSRARSNLRDMHESQLILLTKQAAVSLEQSRDSLTYFEGELEENLKRAAQTAASELGPNWSGVTVEQLADLSRRTGVSGFSLVYKKDNELLIGQSTDPQRLGRAVTQTFDSADAGFPSLDNRTSVEMKAPFWTDFEQLGADGNAEEQMGYYYDGQRNYLIHVFLRQEDIQSELAQMGPSAVIERIKQSDPNILEITGFRPLRNGAVLQEGASAVQNQIQFGSYSLVDEKAELRIQEASEQGEARVSNLFLEGQHYIQSYLPVSTPDGAAYILRMVYSYGPLSSGLEEQMVLHLLIFLFVLLLALLSIYFTSRVLMRPLRHILVKVQDMSAGRFDTRLYINSRDELGVLAKHINHMADNLDHYTSELEQMNEENRSMREYLESVINQTADAIHLSDPQWRVIRVNQAFEALYGWSEDEIVGEPLPFVPSWVWEEWKQWEKALAEGHALPSVETVRLRKDGSEVEVSISQSPIFDKNNRIIAYITISRDMTEHNKMQELLRQSEKLTTVGQLAAGVAHEIRNPLTTLRGFMQLQQQTRALNIQHVDIMLSELDRINLIVSEFLILAKPQASIFQNKDIRYVLGDVVSLLDSQAHLYGIEFVTDFEKEPIEVYCEENQLKQVFINILKNAMEAMPRGGGIGLKIIKENNQALIGIIDEGEGIPFERLAKLGEPFYTSKEKGTGLGLMISQRIIEAHKGTLNINSMVGWGTMVTITLPLVHPDPDGEEQPVVTSLDSGDSGKDQEE</sequence>
<keyword evidence="14" id="KW-0812">Transmembrane</keyword>
<dbReference type="KEGG" id="pyg:AWM70_18575"/>
<dbReference type="EC" id="2.7.13.3" evidence="3"/>
<keyword evidence="8" id="KW-0418">Kinase</keyword>
<accession>A0A1B1N4H9</accession>
<keyword evidence="7" id="KW-0547">Nucleotide-binding</keyword>
<dbReference type="GO" id="GO:0005886">
    <property type="term" value="C:plasma membrane"/>
    <property type="evidence" value="ECO:0007669"/>
    <property type="project" value="UniProtKB-SubCell"/>
</dbReference>
<dbReference type="SMART" id="SM00387">
    <property type="entry name" value="HATPase_c"/>
    <property type="match status" value="1"/>
</dbReference>
<evidence type="ECO:0000256" key="4">
    <source>
        <dbReference type="ARBA" id="ARBA00022475"/>
    </source>
</evidence>
<dbReference type="InterPro" id="IPR004358">
    <property type="entry name" value="Sig_transdc_His_kin-like_C"/>
</dbReference>
<feature type="domain" description="Histidine kinase" evidence="15">
    <location>
        <begin position="533"/>
        <end position="737"/>
    </location>
</feature>
<dbReference type="InterPro" id="IPR000014">
    <property type="entry name" value="PAS"/>
</dbReference>
<keyword evidence="11 14" id="KW-0472">Membrane</keyword>
<dbReference type="SUPFAM" id="SSF158472">
    <property type="entry name" value="HAMP domain-like"/>
    <property type="match status" value="1"/>
</dbReference>
<dbReference type="SUPFAM" id="SSF55874">
    <property type="entry name" value="ATPase domain of HSP90 chaperone/DNA topoisomerase II/histidine kinase"/>
    <property type="match status" value="1"/>
</dbReference>
<feature type="domain" description="HAMP" evidence="18">
    <location>
        <begin position="332"/>
        <end position="384"/>
    </location>
</feature>
<dbReference type="SMART" id="SM00388">
    <property type="entry name" value="HisKA"/>
    <property type="match status" value="1"/>
</dbReference>
<evidence type="ECO:0000256" key="7">
    <source>
        <dbReference type="ARBA" id="ARBA00022741"/>
    </source>
</evidence>
<keyword evidence="14" id="KW-1133">Transmembrane helix</keyword>
<dbReference type="PROSITE" id="PS50109">
    <property type="entry name" value="HIS_KIN"/>
    <property type="match status" value="1"/>
</dbReference>
<organism evidence="19 20">
    <name type="scientific">Paenibacillus yonginensis</name>
    <dbReference type="NCBI Taxonomy" id="1462996"/>
    <lineage>
        <taxon>Bacteria</taxon>
        <taxon>Bacillati</taxon>
        <taxon>Bacillota</taxon>
        <taxon>Bacilli</taxon>
        <taxon>Bacillales</taxon>
        <taxon>Paenibacillaceae</taxon>
        <taxon>Paenibacillus</taxon>
    </lineage>
</organism>
<dbReference type="PRINTS" id="PR00344">
    <property type="entry name" value="BCTRLSENSOR"/>
</dbReference>
<dbReference type="Pfam" id="PF08448">
    <property type="entry name" value="PAS_4"/>
    <property type="match status" value="1"/>
</dbReference>
<reference evidence="19 20" key="1">
    <citation type="submission" date="2016-01" db="EMBL/GenBank/DDBJ databases">
        <title>Complete Genome Sequence of Paenibacillus yonginensis DCY84, a novel Plant Growth-Promoting Bacteria with Elicitation of Induced Systemic Resistance.</title>
        <authorList>
            <person name="Kim Y.J."/>
            <person name="Yang D.C."/>
            <person name="Sukweenadhi J."/>
        </authorList>
    </citation>
    <scope>NUCLEOTIDE SEQUENCE [LARGE SCALE GENOMIC DNA]</scope>
    <source>
        <strain evidence="19 20">DCY84</strain>
    </source>
</reference>
<dbReference type="InterPro" id="IPR005467">
    <property type="entry name" value="His_kinase_dom"/>
</dbReference>
<evidence type="ECO:0000256" key="12">
    <source>
        <dbReference type="SAM" id="Coils"/>
    </source>
</evidence>
<dbReference type="Proteomes" id="UP000092573">
    <property type="component" value="Chromosome"/>
</dbReference>
<dbReference type="InterPro" id="IPR000700">
    <property type="entry name" value="PAS-assoc_C"/>
</dbReference>
<dbReference type="NCBIfam" id="TIGR00229">
    <property type="entry name" value="sensory_box"/>
    <property type="match status" value="1"/>
</dbReference>
<keyword evidence="6" id="KW-0808">Transferase</keyword>
<keyword evidence="20" id="KW-1185">Reference proteome</keyword>
<dbReference type="CDD" id="cd00082">
    <property type="entry name" value="HisKA"/>
    <property type="match status" value="1"/>
</dbReference>
<evidence type="ECO:0000313" key="19">
    <source>
        <dbReference type="EMBL" id="ANS76329.1"/>
    </source>
</evidence>
<keyword evidence="9" id="KW-0067">ATP-binding</keyword>
<dbReference type="InterPro" id="IPR036097">
    <property type="entry name" value="HisK_dim/P_sf"/>
</dbReference>
<dbReference type="SMART" id="SM00091">
    <property type="entry name" value="PAS"/>
    <property type="match status" value="1"/>
</dbReference>
<dbReference type="PROSITE" id="PS50885">
    <property type="entry name" value="HAMP"/>
    <property type="match status" value="1"/>
</dbReference>